<dbReference type="Pfam" id="PF19081">
    <property type="entry name" value="Ig_7"/>
    <property type="match status" value="1"/>
</dbReference>
<feature type="domain" description="Periplasmic copper-binding protein NosD beta helix" evidence="2">
    <location>
        <begin position="469"/>
        <end position="582"/>
    </location>
</feature>
<evidence type="ECO:0000259" key="3">
    <source>
        <dbReference type="Pfam" id="PF13229"/>
    </source>
</evidence>
<organism evidence="5">
    <name type="scientific">uncultured Aureispira sp</name>
    <dbReference type="NCBI Taxonomy" id="1331704"/>
    <lineage>
        <taxon>Bacteria</taxon>
        <taxon>Pseudomonadati</taxon>
        <taxon>Bacteroidota</taxon>
        <taxon>Saprospiria</taxon>
        <taxon>Saprospirales</taxon>
        <taxon>Saprospiraceae</taxon>
        <taxon>Aureispira</taxon>
        <taxon>environmental samples</taxon>
    </lineage>
</organism>
<dbReference type="InterPro" id="IPR044023">
    <property type="entry name" value="Ig_7"/>
</dbReference>
<feature type="signal peptide" evidence="1">
    <location>
        <begin position="1"/>
        <end position="28"/>
    </location>
</feature>
<dbReference type="InterPro" id="IPR039448">
    <property type="entry name" value="Beta_helix"/>
</dbReference>
<dbReference type="InterPro" id="IPR006626">
    <property type="entry name" value="PbH1"/>
</dbReference>
<feature type="domain" description="Right handed beta helix" evidence="3">
    <location>
        <begin position="955"/>
        <end position="1131"/>
    </location>
</feature>
<feature type="domain" description="Ig-like" evidence="4">
    <location>
        <begin position="1420"/>
        <end position="1483"/>
    </location>
</feature>
<protein>
    <submittedName>
        <fullName evidence="5">Gliding motility-related protein</fullName>
    </submittedName>
</protein>
<dbReference type="EMBL" id="CACVAQ010000108">
    <property type="protein sequence ID" value="CAA6805413.1"/>
    <property type="molecule type" value="Genomic_DNA"/>
</dbReference>
<dbReference type="Gene3D" id="2.160.20.10">
    <property type="entry name" value="Single-stranded right-handed beta-helix, Pectin lyase-like"/>
    <property type="match status" value="2"/>
</dbReference>
<proteinExistence type="predicted"/>
<feature type="non-terminal residue" evidence="5">
    <location>
        <position position="1485"/>
    </location>
</feature>
<dbReference type="Pfam" id="PF05048">
    <property type="entry name" value="NosD"/>
    <property type="match status" value="1"/>
</dbReference>
<feature type="chain" id="PRO_5028341506" evidence="1">
    <location>
        <begin position="29"/>
        <end position="1485"/>
    </location>
</feature>
<evidence type="ECO:0000313" key="5">
    <source>
        <dbReference type="EMBL" id="CAA6805413.1"/>
    </source>
</evidence>
<accession>A0A6S6SAN8</accession>
<dbReference type="InterPro" id="IPR011050">
    <property type="entry name" value="Pectin_lyase_fold/virulence"/>
</dbReference>
<evidence type="ECO:0000256" key="1">
    <source>
        <dbReference type="SAM" id="SignalP"/>
    </source>
</evidence>
<keyword evidence="1" id="KW-0732">Signal</keyword>
<name>A0A6S6SAN8_9BACT</name>
<dbReference type="SUPFAM" id="SSF51126">
    <property type="entry name" value="Pectin lyase-like"/>
    <property type="match status" value="2"/>
</dbReference>
<evidence type="ECO:0000259" key="4">
    <source>
        <dbReference type="Pfam" id="PF19081"/>
    </source>
</evidence>
<dbReference type="Pfam" id="PF13229">
    <property type="entry name" value="Beta_helix"/>
    <property type="match status" value="1"/>
</dbReference>
<evidence type="ECO:0000259" key="2">
    <source>
        <dbReference type="Pfam" id="PF05048"/>
    </source>
</evidence>
<dbReference type="InterPro" id="IPR007742">
    <property type="entry name" value="NosD_dom"/>
</dbReference>
<dbReference type="SMART" id="SM00710">
    <property type="entry name" value="PbH1"/>
    <property type="match status" value="15"/>
</dbReference>
<sequence>MTYFIDKMRIMQLSILIVCFLSSQNVTGQLSLPWTEDFEGATAGTYTTNQNPIPGLTGTGYSWEVELGANGRARTNAGVAYSNGGSQALTLDAATNGSTAINYLIANLDLSNYGGTNDLELIFNYSNHGEENSTNDRVWMRGSSADAWVEVYDLYANRPGTGQYAQVTLDIDALIQTAGQTITSTFQLRFGQEDNFQATSPTGSDGFTFDDISITGSLPLPNNAGITALLSPVLGAVAGSYPVDVTMNNFGNNPLSTVTIEWTMNGTAQTPVSFTGPALAPATSTTVNLSPSTAFAAGLTDLKIWTSNPNGLPDADNNNDTLEAFFCTGLAGTYTVGTPTSDFPTFQDALTALYGCGVGGPVTMEVQAGVYTTALTIDQPIPGISATNRVTWDGLAQTASINVSGAAAVALDGADYITIQNFLLINSTTTTGWGVWLSNEANYNEILNNRIQMATTNSFNTSGIVATATATSVSSSGNNANYTLVEGNVITGADRGISFYGSSTTTLYNSGNIIRSNDISGADNYGIYTYYQDSITIENNYIHDLPSTFHYGIYTYYLMNFDVVGNNINVADYGIYFNRSNSQITPTRQALIANNMVNSTTDRGIYLFFTRETDFYHNTIVSGASACIWSNFDNTVDVKNNIFVSTSTNSFNYAFETFTTNTFADMDYNAFYTNPANPNLIDFGSVYTDLVDWQTNGANAYDQNSLEGLPTFYSATDLHIDGAFLNDRGIATTAVTTDIDGDVRPALGASSVDIGADEFTPPSNDAGVLDLASPTLPIVGGFASVEVVVRNYGIVPLNSFMVGWTIDGTAQTMVPYSGASIPVGGTANMILANVNFPANTTSLEFWTSMPNGLMDERLSNDTLTIEVCPGLSGTYSVGHSSSDFATAAEALDALMSCGVSGPVTMEFVAGTYTGPWVLNEIPGASLTNTVTFDGLNAANAMITHDASGLNRAATVTFDGVDYFTIKNFSIENTGTTAPAYGVLLTNGANYNVIDNNMIVVPVGTSTNVVGILTSNSYIASVGTAAEGNNANYTTISNNDISGGVANIILEGGAFDIENVGNKIMGNNMHDADDYSIYVDEQDSLVISGNTIYDLNATTADAVQLYDIANFEILANDITSRDYGIAIFGGFSNGDEVRNGLIANNMVLTGAGGEAFYLREATLINIYHNTFSGTRACWFDNHFNIDFRNNILNATTGECFYTLDPVSMSGMDHNLYFISGVGGDAVRYGTQTYATLADWQANGVGYDLNSVSGNPNFVNGLYIGGSLPVDTADINLTVPITTDINGDPRPLGLRPDIGADEHVVIANDAMIVDLKSPSGCGSSAHDVIISIANVGSNLILNAPITVNVTGDAVATFNIAHPTLVSGVTIDKNMGTINTEAGGQFNFEIIISAGTDTNPTNDTLRTSVTIAPSNQMALSMVGDTMVCDSSTAMVAAVASYSPSSIFWYDAPTGGNLVHIGDMFTTGNLSATTMYYAEIQGCTSPRAV</sequence>
<dbReference type="InterPro" id="IPR012334">
    <property type="entry name" value="Pectin_lyas_fold"/>
</dbReference>
<gene>
    <name evidence="5" type="ORF">HELGO_WM33904</name>
</gene>
<reference evidence="5" key="1">
    <citation type="submission" date="2020-01" db="EMBL/GenBank/DDBJ databases">
        <authorList>
            <person name="Meier V. D."/>
            <person name="Meier V D."/>
        </authorList>
    </citation>
    <scope>NUCLEOTIDE SEQUENCE</scope>
    <source>
        <strain evidence="5">HLG_WM_MAG_10</strain>
    </source>
</reference>